<dbReference type="VEuPathDB" id="FungiDB:ASPWEDRAFT_41711"/>
<dbReference type="OrthoDB" id="2735536at2759"/>
<gene>
    <name evidence="2" type="ORF">ASPWEDRAFT_41711</name>
</gene>
<dbReference type="STRING" id="1073089.A0A1L9RFX8"/>
<evidence type="ECO:0000313" key="2">
    <source>
        <dbReference type="EMBL" id="OJJ33836.1"/>
    </source>
</evidence>
<name>A0A1L9RFX8_ASPWE</name>
<dbReference type="AlphaFoldDB" id="A0A1L9RFX8"/>
<dbReference type="RefSeq" id="XP_040687512.1">
    <property type="nucleotide sequence ID" value="XM_040835632.1"/>
</dbReference>
<accession>A0A1L9RFX8</accession>
<evidence type="ECO:0000256" key="1">
    <source>
        <dbReference type="SAM" id="MobiDB-lite"/>
    </source>
</evidence>
<keyword evidence="3" id="KW-1185">Reference proteome</keyword>
<proteinExistence type="predicted"/>
<dbReference type="EMBL" id="KV878213">
    <property type="protein sequence ID" value="OJJ33836.1"/>
    <property type="molecule type" value="Genomic_DNA"/>
</dbReference>
<organism evidence="2 3">
    <name type="scientific">Aspergillus wentii DTO 134E9</name>
    <dbReference type="NCBI Taxonomy" id="1073089"/>
    <lineage>
        <taxon>Eukaryota</taxon>
        <taxon>Fungi</taxon>
        <taxon>Dikarya</taxon>
        <taxon>Ascomycota</taxon>
        <taxon>Pezizomycotina</taxon>
        <taxon>Eurotiomycetes</taxon>
        <taxon>Eurotiomycetidae</taxon>
        <taxon>Eurotiales</taxon>
        <taxon>Aspergillaceae</taxon>
        <taxon>Aspergillus</taxon>
        <taxon>Aspergillus subgen. Cremei</taxon>
    </lineage>
</organism>
<feature type="region of interest" description="Disordered" evidence="1">
    <location>
        <begin position="1"/>
        <end position="22"/>
    </location>
</feature>
<dbReference type="Proteomes" id="UP000184383">
    <property type="component" value="Unassembled WGS sequence"/>
</dbReference>
<protein>
    <submittedName>
        <fullName evidence="2">Uncharacterized protein</fullName>
    </submittedName>
</protein>
<evidence type="ECO:0000313" key="3">
    <source>
        <dbReference type="Proteomes" id="UP000184383"/>
    </source>
</evidence>
<dbReference type="GeneID" id="63751480"/>
<sequence>MLRKLRPSKKNIPDPPENQVRDRTDVIPSKRAEELLRNFYGQSDCSSIEASIEKRIELWELFVHSNC</sequence>
<reference evidence="3" key="1">
    <citation type="journal article" date="2017" name="Genome Biol.">
        <title>Comparative genomics reveals high biological diversity and specific adaptations in the industrially and medically important fungal genus Aspergillus.</title>
        <authorList>
            <person name="de Vries R.P."/>
            <person name="Riley R."/>
            <person name="Wiebenga A."/>
            <person name="Aguilar-Osorio G."/>
            <person name="Amillis S."/>
            <person name="Uchima C.A."/>
            <person name="Anderluh G."/>
            <person name="Asadollahi M."/>
            <person name="Askin M."/>
            <person name="Barry K."/>
            <person name="Battaglia E."/>
            <person name="Bayram O."/>
            <person name="Benocci T."/>
            <person name="Braus-Stromeyer S.A."/>
            <person name="Caldana C."/>
            <person name="Canovas D."/>
            <person name="Cerqueira G.C."/>
            <person name="Chen F."/>
            <person name="Chen W."/>
            <person name="Choi C."/>
            <person name="Clum A."/>
            <person name="Dos Santos R.A."/>
            <person name="Damasio A.R."/>
            <person name="Diallinas G."/>
            <person name="Emri T."/>
            <person name="Fekete E."/>
            <person name="Flipphi M."/>
            <person name="Freyberg S."/>
            <person name="Gallo A."/>
            <person name="Gournas C."/>
            <person name="Habgood R."/>
            <person name="Hainaut M."/>
            <person name="Harispe M.L."/>
            <person name="Henrissat B."/>
            <person name="Hilden K.S."/>
            <person name="Hope R."/>
            <person name="Hossain A."/>
            <person name="Karabika E."/>
            <person name="Karaffa L."/>
            <person name="Karanyi Z."/>
            <person name="Krasevec N."/>
            <person name="Kuo A."/>
            <person name="Kusch H."/>
            <person name="LaButti K."/>
            <person name="Lagendijk E.L."/>
            <person name="Lapidus A."/>
            <person name="Levasseur A."/>
            <person name="Lindquist E."/>
            <person name="Lipzen A."/>
            <person name="Logrieco A.F."/>
            <person name="MacCabe A."/>
            <person name="Maekelae M.R."/>
            <person name="Malavazi I."/>
            <person name="Melin P."/>
            <person name="Meyer V."/>
            <person name="Mielnichuk N."/>
            <person name="Miskei M."/>
            <person name="Molnar A.P."/>
            <person name="Mule G."/>
            <person name="Ngan C.Y."/>
            <person name="Orejas M."/>
            <person name="Orosz E."/>
            <person name="Ouedraogo J.P."/>
            <person name="Overkamp K.M."/>
            <person name="Park H.-S."/>
            <person name="Perrone G."/>
            <person name="Piumi F."/>
            <person name="Punt P.J."/>
            <person name="Ram A.F."/>
            <person name="Ramon A."/>
            <person name="Rauscher S."/>
            <person name="Record E."/>
            <person name="Riano-Pachon D.M."/>
            <person name="Robert V."/>
            <person name="Roehrig J."/>
            <person name="Ruller R."/>
            <person name="Salamov A."/>
            <person name="Salih N.S."/>
            <person name="Samson R.A."/>
            <person name="Sandor E."/>
            <person name="Sanguinetti M."/>
            <person name="Schuetze T."/>
            <person name="Sepcic K."/>
            <person name="Shelest E."/>
            <person name="Sherlock G."/>
            <person name="Sophianopoulou V."/>
            <person name="Squina F.M."/>
            <person name="Sun H."/>
            <person name="Susca A."/>
            <person name="Todd R.B."/>
            <person name="Tsang A."/>
            <person name="Unkles S.E."/>
            <person name="van de Wiele N."/>
            <person name="van Rossen-Uffink D."/>
            <person name="Oliveira J.V."/>
            <person name="Vesth T.C."/>
            <person name="Visser J."/>
            <person name="Yu J.-H."/>
            <person name="Zhou M."/>
            <person name="Andersen M.R."/>
            <person name="Archer D.B."/>
            <person name="Baker S.E."/>
            <person name="Benoit I."/>
            <person name="Brakhage A.A."/>
            <person name="Braus G.H."/>
            <person name="Fischer R."/>
            <person name="Frisvad J.C."/>
            <person name="Goldman G.H."/>
            <person name="Houbraken J."/>
            <person name="Oakley B."/>
            <person name="Pocsi I."/>
            <person name="Scazzocchio C."/>
            <person name="Seiboth B."/>
            <person name="vanKuyk P.A."/>
            <person name="Wortman J."/>
            <person name="Dyer P.S."/>
            <person name="Grigoriev I.V."/>
        </authorList>
    </citation>
    <scope>NUCLEOTIDE SEQUENCE [LARGE SCALE GENOMIC DNA]</scope>
    <source>
        <strain evidence="3">DTO 134E9</strain>
    </source>
</reference>